<proteinExistence type="predicted"/>
<feature type="region of interest" description="Disordered" evidence="1">
    <location>
        <begin position="678"/>
        <end position="709"/>
    </location>
</feature>
<dbReference type="PANTHER" id="PTHR45979">
    <property type="entry name" value="PAP/OAS1 SUBSTRATE-BINDING DOMAIN SUPERFAMILY"/>
    <property type="match status" value="1"/>
</dbReference>
<evidence type="ECO:0000313" key="5">
    <source>
        <dbReference type="Proteomes" id="UP000501690"/>
    </source>
</evidence>
<dbReference type="SUPFAM" id="SSF81631">
    <property type="entry name" value="PAP/OAS1 substrate-binding domain"/>
    <property type="match status" value="1"/>
</dbReference>
<dbReference type="EMBL" id="CP039355">
    <property type="protein sequence ID" value="QCE15627.1"/>
    <property type="molecule type" value="Genomic_DNA"/>
</dbReference>
<dbReference type="AlphaFoldDB" id="A0A4D6NV10"/>
<dbReference type="InterPro" id="IPR054708">
    <property type="entry name" value="MTPAP-like_central"/>
</dbReference>
<feature type="region of interest" description="Disordered" evidence="1">
    <location>
        <begin position="391"/>
        <end position="424"/>
    </location>
</feature>
<evidence type="ECO:0000256" key="1">
    <source>
        <dbReference type="SAM" id="MobiDB-lite"/>
    </source>
</evidence>
<dbReference type="Gene3D" id="1.10.1410.10">
    <property type="match status" value="1"/>
</dbReference>
<dbReference type="SUPFAM" id="SSF81301">
    <property type="entry name" value="Nucleotidyltransferase"/>
    <property type="match status" value="1"/>
</dbReference>
<evidence type="ECO:0000259" key="2">
    <source>
        <dbReference type="Pfam" id="PF22600"/>
    </source>
</evidence>
<dbReference type="CDD" id="cd05402">
    <property type="entry name" value="NT_PAP_TUTase"/>
    <property type="match status" value="1"/>
</dbReference>
<sequence length="961" mass="108707">MNSGSNFIPNGMVCNEAPLFPKVLDQKRWSQAEGRTRELLTHIQPNHTSEAHRNAVLSYLRSLIVNSVSVPCQVFPFGSVPLKTYIPDGDIDLTVFCDNQHSEDRLIQDIHRILEREEKNEDAQFQVKEVKYIAAKVKIIKCIVDNFVVDVSFNQIGGLGTLCFIEEVDNLINQNHLLKRSIILIKAWCFYESRILGSYHGLFSTYALETLVIYVFHVYNNTFAGPLEVLFRFLDFFSKFDWSKYCVSLRGPVPISSLPNMKAEPPRKDCQKLLLTHQFLNSCESIYGVLCSGNELKEKPFVSKCVSIVDPLLPNNNIGGSIRKGNFCRIKSAIALGAKRIQRLLSCPEDNVIAEFDLFFKNTWERNGNGYWVDALTYNLYVRNRHVTTSGEHHGIYQNPSNHSEEPKQMPGQSDEPAASQTWRSKHGSVFTGTLASDMQPTNTMKNALANRDKSPICSSYEVRDAPYFPGFDSSSESGPLYGEASTHHWYNTRVSSENYQPFGQIPYDWRNEYEDGPEHTSSGYYCEYGLGVNDENDCSFDGAMLMQQEKFGFPYFNDYLQAPVNVNPCVPFPPPHVLASGYMHENSSEYFPSYNMPHYQNTAPFPFARPFYEGESTEPFDYSSLLPFNNGSSSGNSSWQTGALSYTPKDYENTSTEAINSDSKALELGNKLLKTAPNSSVPDLAGPSSSSQRTVDDQRFRPVADGSAGPSFPVPTMFPFYNLQGTSGYFVNEGYDILDSDFLSYWWNLQYGRFCKNQIPKLPFPPSTTLPMHLRAQFAGHMKPLQDIMNNMEHVQTPVPVMPYGDVPFHWNINEGGGFWLPRTSDGTGTYFPRTDPSSYYESIIWFSCLKYQFCKKKRLPLSPYIQNPKYEKKDNHCERDESLHLNSNERFPGYGQLRGKFEKPGSLCLVLLDHFSGSSESSHRGESSSSARGSSEVAKSGRDSESTSRHEPSSSKPLW</sequence>
<evidence type="ECO:0000259" key="3">
    <source>
        <dbReference type="Pfam" id="PF26180"/>
    </source>
</evidence>
<feature type="compositionally biased region" description="Polar residues" evidence="1">
    <location>
        <begin position="678"/>
        <end position="694"/>
    </location>
</feature>
<dbReference type="Pfam" id="PF22600">
    <property type="entry name" value="MTPAP-like_central"/>
    <property type="match status" value="1"/>
</dbReference>
<evidence type="ECO:0000313" key="4">
    <source>
        <dbReference type="EMBL" id="QCE15627.1"/>
    </source>
</evidence>
<feature type="domain" description="Poly(A) RNA polymerase mitochondrial-like central palm" evidence="2">
    <location>
        <begin position="36"/>
        <end position="159"/>
    </location>
</feature>
<reference evidence="4 5" key="1">
    <citation type="submission" date="2019-04" db="EMBL/GenBank/DDBJ databases">
        <title>An improved genome assembly and genetic linkage map for asparagus bean, Vigna unguiculata ssp. sesquipedialis.</title>
        <authorList>
            <person name="Xia Q."/>
            <person name="Zhang R."/>
            <person name="Dong Y."/>
        </authorList>
    </citation>
    <scope>NUCLEOTIDE SEQUENCE [LARGE SCALE GENOMIC DNA]</scope>
    <source>
        <tissue evidence="4">Leaf</tissue>
    </source>
</reference>
<dbReference type="InterPro" id="IPR058920">
    <property type="entry name" value="PAP-OAS1-bd-rel"/>
</dbReference>
<feature type="region of interest" description="Disordered" evidence="1">
    <location>
        <begin position="919"/>
        <end position="961"/>
    </location>
</feature>
<keyword evidence="5" id="KW-1185">Reference proteome</keyword>
<organism evidence="4 5">
    <name type="scientific">Vigna unguiculata</name>
    <name type="common">Cowpea</name>
    <dbReference type="NCBI Taxonomy" id="3917"/>
    <lineage>
        <taxon>Eukaryota</taxon>
        <taxon>Viridiplantae</taxon>
        <taxon>Streptophyta</taxon>
        <taxon>Embryophyta</taxon>
        <taxon>Tracheophyta</taxon>
        <taxon>Spermatophyta</taxon>
        <taxon>Magnoliopsida</taxon>
        <taxon>eudicotyledons</taxon>
        <taxon>Gunneridae</taxon>
        <taxon>Pentapetalae</taxon>
        <taxon>rosids</taxon>
        <taxon>fabids</taxon>
        <taxon>Fabales</taxon>
        <taxon>Fabaceae</taxon>
        <taxon>Papilionoideae</taxon>
        <taxon>50 kb inversion clade</taxon>
        <taxon>NPAAA clade</taxon>
        <taxon>indigoferoid/millettioid clade</taxon>
        <taxon>Phaseoleae</taxon>
        <taxon>Vigna</taxon>
    </lineage>
</organism>
<feature type="compositionally biased region" description="Basic and acidic residues" evidence="1">
    <location>
        <begin position="941"/>
        <end position="955"/>
    </location>
</feature>
<dbReference type="InterPro" id="IPR058921">
    <property type="entry name" value="PAP/OAS1-rel"/>
</dbReference>
<protein>
    <submittedName>
        <fullName evidence="4">DNA polymerase sigma subunit</fullName>
    </submittedName>
</protein>
<dbReference type="Proteomes" id="UP000501690">
    <property type="component" value="Linkage Group LG11"/>
</dbReference>
<name>A0A4D6NV10_VIGUN</name>
<dbReference type="Pfam" id="PF26180">
    <property type="entry name" value="PAP-OAS1"/>
    <property type="match status" value="1"/>
</dbReference>
<dbReference type="InterPro" id="IPR043519">
    <property type="entry name" value="NT_sf"/>
</dbReference>
<feature type="domain" description="PAP/OAS1 substrate-binding-related" evidence="3">
    <location>
        <begin position="172"/>
        <end position="364"/>
    </location>
</feature>
<dbReference type="Gene3D" id="3.30.460.10">
    <property type="entry name" value="Beta Polymerase, domain 2"/>
    <property type="match status" value="1"/>
</dbReference>
<gene>
    <name evidence="4" type="ORF">DEO72_LG11g2639</name>
</gene>
<feature type="compositionally biased region" description="Low complexity" evidence="1">
    <location>
        <begin position="929"/>
        <end position="938"/>
    </location>
</feature>
<dbReference type="PANTHER" id="PTHR45979:SF30">
    <property type="entry name" value="NUCLEOTIDYLTRANSFERASE"/>
    <property type="match status" value="1"/>
</dbReference>
<accession>A0A4D6NV10</accession>